<accession>A0AAV4BC33</accession>
<dbReference type="EMBL" id="BLXT01004727">
    <property type="protein sequence ID" value="GFO17123.1"/>
    <property type="molecule type" value="Genomic_DNA"/>
</dbReference>
<dbReference type="Proteomes" id="UP000735302">
    <property type="component" value="Unassembled WGS sequence"/>
</dbReference>
<gene>
    <name evidence="1" type="ORF">PoB_004362800</name>
</gene>
<keyword evidence="2" id="KW-1185">Reference proteome</keyword>
<reference evidence="1 2" key="1">
    <citation type="journal article" date="2021" name="Elife">
        <title>Chloroplast acquisition without the gene transfer in kleptoplastic sea slugs, Plakobranchus ocellatus.</title>
        <authorList>
            <person name="Maeda T."/>
            <person name="Takahashi S."/>
            <person name="Yoshida T."/>
            <person name="Shimamura S."/>
            <person name="Takaki Y."/>
            <person name="Nagai Y."/>
            <person name="Toyoda A."/>
            <person name="Suzuki Y."/>
            <person name="Arimoto A."/>
            <person name="Ishii H."/>
            <person name="Satoh N."/>
            <person name="Nishiyama T."/>
            <person name="Hasebe M."/>
            <person name="Maruyama T."/>
            <person name="Minagawa J."/>
            <person name="Obokata J."/>
            <person name="Shigenobu S."/>
        </authorList>
    </citation>
    <scope>NUCLEOTIDE SEQUENCE [LARGE SCALE GENOMIC DNA]</scope>
</reference>
<proteinExistence type="predicted"/>
<organism evidence="1 2">
    <name type="scientific">Plakobranchus ocellatus</name>
    <dbReference type="NCBI Taxonomy" id="259542"/>
    <lineage>
        <taxon>Eukaryota</taxon>
        <taxon>Metazoa</taxon>
        <taxon>Spiralia</taxon>
        <taxon>Lophotrochozoa</taxon>
        <taxon>Mollusca</taxon>
        <taxon>Gastropoda</taxon>
        <taxon>Heterobranchia</taxon>
        <taxon>Euthyneura</taxon>
        <taxon>Panpulmonata</taxon>
        <taxon>Sacoglossa</taxon>
        <taxon>Placobranchoidea</taxon>
        <taxon>Plakobranchidae</taxon>
        <taxon>Plakobranchus</taxon>
    </lineage>
</organism>
<evidence type="ECO:0000313" key="1">
    <source>
        <dbReference type="EMBL" id="GFO17123.1"/>
    </source>
</evidence>
<evidence type="ECO:0000313" key="2">
    <source>
        <dbReference type="Proteomes" id="UP000735302"/>
    </source>
</evidence>
<sequence>MYNGGRSEMRWWESADLDCRGVTLVGSGRFHAQSVHNKVISGFLVLRQARAFGGNRTHDRLVPGRTCYPLCHHRPIAIKVPARVAEGNAFFTK</sequence>
<name>A0AAV4BC33_9GAST</name>
<dbReference type="AlphaFoldDB" id="A0AAV4BC33"/>
<protein>
    <submittedName>
        <fullName evidence="1">Uncharacterized protein</fullName>
    </submittedName>
</protein>
<comment type="caution">
    <text evidence="1">The sequence shown here is derived from an EMBL/GenBank/DDBJ whole genome shotgun (WGS) entry which is preliminary data.</text>
</comment>